<dbReference type="PANTHER" id="PTHR13049">
    <property type="entry name" value="DUF814-RELATED"/>
    <property type="match status" value="1"/>
</dbReference>
<gene>
    <name evidence="4" type="primary">MPUL0D08060</name>
    <name evidence="4" type="ORF">METSCH_D08060</name>
</gene>
<feature type="domain" description="NFACT RNA-binding" evidence="3">
    <location>
        <begin position="23"/>
        <end position="129"/>
    </location>
</feature>
<dbReference type="InterPro" id="IPR039730">
    <property type="entry name" value="Jlp2/Ccd25"/>
</dbReference>
<name>A0A4P6XSG5_9ASCO</name>
<dbReference type="InterPro" id="IPR008532">
    <property type="entry name" value="NFACT_RNA-bd"/>
</dbReference>
<dbReference type="PANTHER" id="PTHR13049:SF2">
    <property type="entry name" value="COILED-COIL DOMAIN-CONTAINING PROTEIN 25"/>
    <property type="match status" value="1"/>
</dbReference>
<keyword evidence="5" id="KW-1185">Reference proteome</keyword>
<dbReference type="AlphaFoldDB" id="A0A4P6XSG5"/>
<reference evidence="5" key="1">
    <citation type="submission" date="2019-03" db="EMBL/GenBank/DDBJ databases">
        <title>Snf2 controls pulcherriminic acid biosynthesis and connects pigmentation and antifungal activity of the yeast Metschnikowia pulcherrima.</title>
        <authorList>
            <person name="Gore-Lloyd D."/>
            <person name="Sumann I."/>
            <person name="Brachmann A.O."/>
            <person name="Schneeberger K."/>
            <person name="Ortiz-Merino R.A."/>
            <person name="Moreno-Beltran M."/>
            <person name="Schlaefli M."/>
            <person name="Kirner P."/>
            <person name="Santos Kron A."/>
            <person name="Wolfe K.H."/>
            <person name="Piel J."/>
            <person name="Ahrens C.H."/>
            <person name="Henk D."/>
            <person name="Freimoser F.M."/>
        </authorList>
    </citation>
    <scope>NUCLEOTIDE SEQUENCE [LARGE SCALE GENOMIC DNA]</scope>
    <source>
        <strain evidence="5">APC 1.2</strain>
    </source>
</reference>
<dbReference type="Pfam" id="PF05670">
    <property type="entry name" value="NFACT-R_1"/>
    <property type="match status" value="1"/>
</dbReference>
<dbReference type="EMBL" id="CP034459">
    <property type="protein sequence ID" value="QBM89725.1"/>
    <property type="molecule type" value="Genomic_DNA"/>
</dbReference>
<organism evidence="4 5">
    <name type="scientific">Metschnikowia aff. pulcherrima</name>
    <dbReference type="NCBI Taxonomy" id="2163413"/>
    <lineage>
        <taxon>Eukaryota</taxon>
        <taxon>Fungi</taxon>
        <taxon>Dikarya</taxon>
        <taxon>Ascomycota</taxon>
        <taxon>Saccharomycotina</taxon>
        <taxon>Pichiomycetes</taxon>
        <taxon>Metschnikowiaceae</taxon>
        <taxon>Metschnikowia</taxon>
    </lineage>
</organism>
<evidence type="ECO:0000259" key="3">
    <source>
        <dbReference type="Pfam" id="PF05670"/>
    </source>
</evidence>
<evidence type="ECO:0000313" key="4">
    <source>
        <dbReference type="EMBL" id="QBM89725.1"/>
    </source>
</evidence>
<protein>
    <recommendedName>
        <fullName evidence="3">NFACT RNA-binding domain-containing protein</fullName>
    </recommendedName>
</protein>
<accession>A0A4P6XSG5</accession>
<sequence>MVYYFKANVTSQNEYDDFALDTASSEHIIYMGRDKIENDPLIHKSHPKNLWFHVDKHSSAHLYLQLSHEHQSTKFEDLQLDENLLQQIAQLTKANSIKANKLNNITIIYTPVDNLRSDGLMDTGTVTFVNPQKIKRVHVAKKENSIVNKLNRTKTEISTEQFVKEQEEVLREWQRKQKEELRKAEQRAKEEAKLHLQQKQFNKDPYADMFTEENLRGSSNEFRNENWVEEEFW</sequence>
<proteinExistence type="inferred from homology"/>
<comment type="similarity">
    <text evidence="1">Belongs to the CCDC25 family.</text>
</comment>
<feature type="coiled-coil region" evidence="2">
    <location>
        <begin position="163"/>
        <end position="198"/>
    </location>
</feature>
<evidence type="ECO:0000256" key="1">
    <source>
        <dbReference type="ARBA" id="ARBA00008998"/>
    </source>
</evidence>
<dbReference type="Proteomes" id="UP000292447">
    <property type="component" value="Chromosome IV"/>
</dbReference>
<evidence type="ECO:0000256" key="2">
    <source>
        <dbReference type="SAM" id="Coils"/>
    </source>
</evidence>
<keyword evidence="2" id="KW-0175">Coiled coil</keyword>
<dbReference type="STRING" id="2163413.A0A4P6XSG5"/>
<evidence type="ECO:0000313" key="5">
    <source>
        <dbReference type="Proteomes" id="UP000292447"/>
    </source>
</evidence>